<name>A0ABQ4WV29_9ASTR</name>
<dbReference type="EMBL" id="BQNB010008951">
    <property type="protein sequence ID" value="GJS56658.1"/>
    <property type="molecule type" value="Genomic_DNA"/>
</dbReference>
<protein>
    <submittedName>
        <fullName evidence="3">Uncharacterized protein</fullName>
    </submittedName>
</protein>
<feature type="coiled-coil region" evidence="1">
    <location>
        <begin position="8"/>
        <end position="45"/>
    </location>
</feature>
<sequence>MAGYQVTLLTLELKVDSLEAKKARLEAVEASLHREVEELKQDRRDVVSKFVADVVAPIEALLSKKPPTLQKPAPSRTQMHVPSSQKATPSSAPSFKFHSILLLIL</sequence>
<feature type="region of interest" description="Disordered" evidence="2">
    <location>
        <begin position="65"/>
        <end position="92"/>
    </location>
</feature>
<comment type="caution">
    <text evidence="3">The sequence shown here is derived from an EMBL/GenBank/DDBJ whole genome shotgun (WGS) entry which is preliminary data.</text>
</comment>
<evidence type="ECO:0000256" key="1">
    <source>
        <dbReference type="SAM" id="Coils"/>
    </source>
</evidence>
<reference evidence="3" key="2">
    <citation type="submission" date="2022-01" db="EMBL/GenBank/DDBJ databases">
        <authorList>
            <person name="Yamashiro T."/>
            <person name="Shiraishi A."/>
            <person name="Satake H."/>
            <person name="Nakayama K."/>
        </authorList>
    </citation>
    <scope>NUCLEOTIDE SEQUENCE</scope>
</reference>
<evidence type="ECO:0000313" key="4">
    <source>
        <dbReference type="Proteomes" id="UP001151760"/>
    </source>
</evidence>
<keyword evidence="4" id="KW-1185">Reference proteome</keyword>
<reference evidence="3" key="1">
    <citation type="journal article" date="2022" name="Int. J. Mol. Sci.">
        <title>Draft Genome of Tanacetum Coccineum: Genomic Comparison of Closely Related Tanacetum-Family Plants.</title>
        <authorList>
            <person name="Yamashiro T."/>
            <person name="Shiraishi A."/>
            <person name="Nakayama K."/>
            <person name="Satake H."/>
        </authorList>
    </citation>
    <scope>NUCLEOTIDE SEQUENCE</scope>
</reference>
<organism evidence="3 4">
    <name type="scientific">Tanacetum coccineum</name>
    <dbReference type="NCBI Taxonomy" id="301880"/>
    <lineage>
        <taxon>Eukaryota</taxon>
        <taxon>Viridiplantae</taxon>
        <taxon>Streptophyta</taxon>
        <taxon>Embryophyta</taxon>
        <taxon>Tracheophyta</taxon>
        <taxon>Spermatophyta</taxon>
        <taxon>Magnoliopsida</taxon>
        <taxon>eudicotyledons</taxon>
        <taxon>Gunneridae</taxon>
        <taxon>Pentapetalae</taxon>
        <taxon>asterids</taxon>
        <taxon>campanulids</taxon>
        <taxon>Asterales</taxon>
        <taxon>Asteraceae</taxon>
        <taxon>Asteroideae</taxon>
        <taxon>Anthemideae</taxon>
        <taxon>Anthemidinae</taxon>
        <taxon>Tanacetum</taxon>
    </lineage>
</organism>
<proteinExistence type="predicted"/>
<accession>A0ABQ4WV29</accession>
<dbReference type="Proteomes" id="UP001151760">
    <property type="component" value="Unassembled WGS sequence"/>
</dbReference>
<keyword evidence="1" id="KW-0175">Coiled coil</keyword>
<gene>
    <name evidence="3" type="ORF">Tco_0651442</name>
</gene>
<evidence type="ECO:0000313" key="3">
    <source>
        <dbReference type="EMBL" id="GJS56658.1"/>
    </source>
</evidence>
<evidence type="ECO:0000256" key="2">
    <source>
        <dbReference type="SAM" id="MobiDB-lite"/>
    </source>
</evidence>
<feature type="compositionally biased region" description="Polar residues" evidence="2">
    <location>
        <begin position="75"/>
        <end position="92"/>
    </location>
</feature>